<evidence type="ECO:0000256" key="4">
    <source>
        <dbReference type="SAM" id="Phobius"/>
    </source>
</evidence>
<evidence type="ECO:0000256" key="3">
    <source>
        <dbReference type="SAM" id="MobiDB-lite"/>
    </source>
</evidence>
<keyword evidence="4" id="KW-0472">Membrane</keyword>
<feature type="transmembrane region" description="Helical" evidence="4">
    <location>
        <begin position="162"/>
        <end position="181"/>
    </location>
</feature>
<protein>
    <recommendedName>
        <fullName evidence="7">Zinc-finger domain-containing protein</fullName>
    </recommendedName>
</protein>
<organism evidence="5 6">
    <name type="scientific">Streptomyces siamensis</name>
    <dbReference type="NCBI Taxonomy" id="1274986"/>
    <lineage>
        <taxon>Bacteria</taxon>
        <taxon>Bacillati</taxon>
        <taxon>Actinomycetota</taxon>
        <taxon>Actinomycetes</taxon>
        <taxon>Kitasatosporales</taxon>
        <taxon>Streptomycetaceae</taxon>
        <taxon>Streptomyces</taxon>
    </lineage>
</organism>
<evidence type="ECO:0000256" key="2">
    <source>
        <dbReference type="ARBA" id="ARBA00023163"/>
    </source>
</evidence>
<feature type="compositionally biased region" description="Polar residues" evidence="3">
    <location>
        <begin position="195"/>
        <end position="211"/>
    </location>
</feature>
<dbReference type="Proteomes" id="UP001501759">
    <property type="component" value="Unassembled WGS sequence"/>
</dbReference>
<dbReference type="InterPro" id="IPR041916">
    <property type="entry name" value="Anti_sigma_zinc_sf"/>
</dbReference>
<evidence type="ECO:0000256" key="1">
    <source>
        <dbReference type="ARBA" id="ARBA00023015"/>
    </source>
</evidence>
<feature type="compositionally biased region" description="Low complexity" evidence="3">
    <location>
        <begin position="222"/>
        <end position="234"/>
    </location>
</feature>
<feature type="compositionally biased region" description="Basic and acidic residues" evidence="3">
    <location>
        <begin position="90"/>
        <end position="106"/>
    </location>
</feature>
<feature type="region of interest" description="Disordered" evidence="3">
    <location>
        <begin position="88"/>
        <end position="159"/>
    </location>
</feature>
<comment type="caution">
    <text evidence="5">The sequence shown here is derived from an EMBL/GenBank/DDBJ whole genome shotgun (WGS) entry which is preliminary data.</text>
</comment>
<gene>
    <name evidence="5" type="ORF">GCM10023335_04270</name>
</gene>
<keyword evidence="6" id="KW-1185">Reference proteome</keyword>
<accession>A0ABP9IEK3</accession>
<keyword evidence="4" id="KW-1133">Transmembrane helix</keyword>
<feature type="region of interest" description="Disordered" evidence="3">
    <location>
        <begin position="185"/>
        <end position="251"/>
    </location>
</feature>
<evidence type="ECO:0000313" key="6">
    <source>
        <dbReference type="Proteomes" id="UP001501759"/>
    </source>
</evidence>
<proteinExistence type="predicted"/>
<name>A0ABP9IEK3_9ACTN</name>
<evidence type="ECO:0008006" key="7">
    <source>
        <dbReference type="Google" id="ProtNLM"/>
    </source>
</evidence>
<evidence type="ECO:0000313" key="5">
    <source>
        <dbReference type="EMBL" id="GAA4995245.1"/>
    </source>
</evidence>
<dbReference type="Gene3D" id="1.10.10.1320">
    <property type="entry name" value="Anti-sigma factor, zinc-finger domain"/>
    <property type="match status" value="1"/>
</dbReference>
<reference evidence="6" key="1">
    <citation type="journal article" date="2019" name="Int. J. Syst. Evol. Microbiol.">
        <title>The Global Catalogue of Microorganisms (GCM) 10K type strain sequencing project: providing services to taxonomists for standard genome sequencing and annotation.</title>
        <authorList>
            <consortium name="The Broad Institute Genomics Platform"/>
            <consortium name="The Broad Institute Genome Sequencing Center for Infectious Disease"/>
            <person name="Wu L."/>
            <person name="Ma J."/>
        </authorList>
    </citation>
    <scope>NUCLEOTIDE SEQUENCE [LARGE SCALE GENOMIC DNA]</scope>
    <source>
        <strain evidence="6">JCM 18409</strain>
    </source>
</reference>
<keyword evidence="4" id="KW-0812">Transmembrane</keyword>
<dbReference type="RefSeq" id="WP_345640213.1">
    <property type="nucleotide sequence ID" value="NZ_BAABKB010000001.1"/>
</dbReference>
<dbReference type="EMBL" id="BAABKB010000001">
    <property type="protein sequence ID" value="GAA4995245.1"/>
    <property type="molecule type" value="Genomic_DNA"/>
</dbReference>
<feature type="compositionally biased region" description="Low complexity" evidence="3">
    <location>
        <begin position="118"/>
        <end position="135"/>
    </location>
</feature>
<sequence length="330" mass="33866">MTSTTDTAGHPDVAEISDLTEGLLSSSRTEDVRRHLETCALCSEVYESLEEIRGLLGTMPGPARMPDDVAGRIDAALAAEALLSATAPDHAARAQDEHADVSRETSVEPSTTDTLLTPLGAGAPSSAGESGSPAPTDRPSGHPRAATGPGRAHRARRGRRRAVVLGTVFTAAALGLGTILVQSMGGDGSGKEPQTRAQQETSSKVTFSEGQLEQRVSDLLSKNKSTGTKSGSAKPWGAASQGTGTEPGGVDTLITPKVPVPDCVQQGTGNAGAVLGSEKGTYKGTSVYLVVQPDASDGTKVTAYIVDDACEKEGSATPGKLLLTKSYDRS</sequence>
<keyword evidence="2" id="KW-0804">Transcription</keyword>
<keyword evidence="1" id="KW-0805">Transcription regulation</keyword>